<gene>
    <name evidence="1" type="ORF">FIBSPDRAFT_969466</name>
</gene>
<evidence type="ECO:0000313" key="1">
    <source>
        <dbReference type="EMBL" id="KZP02937.1"/>
    </source>
</evidence>
<accession>A0A167TH90</accession>
<proteinExistence type="predicted"/>
<reference evidence="1" key="1">
    <citation type="journal article" date="2016" name="Mol. Biol. Evol.">
        <title>Comparative Genomics of Early-Diverging Mushroom-Forming Fungi Provides Insights into the Origins of Lignocellulose Decay Capabilities.</title>
        <authorList>
            <person name="Nagy L.G."/>
            <person name="Riley R."/>
            <person name="Tritt A."/>
            <person name="Adam C."/>
            <person name="Daum C."/>
            <person name="Floudas D."/>
            <person name="Sun H."/>
            <person name="Yadav J.S."/>
            <person name="Pangilinan J."/>
            <person name="Larsson K.H."/>
            <person name="Matsuura K."/>
            <person name="Barry K."/>
            <person name="Labutti K."/>
            <person name="Kuo R."/>
            <person name="Ohm R.A."/>
            <person name="Bhattacharya S.S."/>
            <person name="Shirouzu T."/>
            <person name="Yoshinaga Y."/>
            <person name="Martin F.M."/>
            <person name="Grigoriev I.V."/>
            <person name="Hibbett D.S."/>
        </authorList>
    </citation>
    <scope>NUCLEOTIDE SEQUENCE [LARGE SCALE GENOMIC DNA]</scope>
    <source>
        <strain evidence="1">CBS 109695</strain>
    </source>
</reference>
<sequence>MRIWEEQRATSIQELILHLETDPVPTAQSPVAVPVPPIQPSVEHAANPAPPTIRPTSILAHILVASTTVPSGSRSTANVPYKSRRTSTDSAATTSTVVISTTYGNASIFSYTRSTSSATLHVTASSTSIITTDMYLTSGTFTQNTKSLSALMMPVPVEIQKEKKSWVCQVKDWAAGK</sequence>
<dbReference type="AlphaFoldDB" id="A0A167TH90"/>
<organism evidence="1">
    <name type="scientific">Athelia psychrophila</name>
    <dbReference type="NCBI Taxonomy" id="1759441"/>
    <lineage>
        <taxon>Eukaryota</taxon>
        <taxon>Fungi</taxon>
        <taxon>Dikarya</taxon>
        <taxon>Basidiomycota</taxon>
        <taxon>Agaricomycotina</taxon>
        <taxon>Agaricomycetes</taxon>
        <taxon>Agaricomycetidae</taxon>
        <taxon>Atheliales</taxon>
        <taxon>Atheliaceae</taxon>
        <taxon>Athelia</taxon>
    </lineage>
</organism>
<dbReference type="EMBL" id="KV418230">
    <property type="protein sequence ID" value="KZP02937.1"/>
    <property type="molecule type" value="Genomic_DNA"/>
</dbReference>
<name>A0A167TH90_9AGAM</name>
<protein>
    <submittedName>
        <fullName evidence="1">Uncharacterized protein</fullName>
    </submittedName>
</protein>